<organism evidence="3 4">
    <name type="scientific">Allorhodopirellula solitaria</name>
    <dbReference type="NCBI Taxonomy" id="2527987"/>
    <lineage>
        <taxon>Bacteria</taxon>
        <taxon>Pseudomonadati</taxon>
        <taxon>Planctomycetota</taxon>
        <taxon>Planctomycetia</taxon>
        <taxon>Pirellulales</taxon>
        <taxon>Pirellulaceae</taxon>
        <taxon>Allorhodopirellula</taxon>
    </lineage>
</organism>
<feature type="transmembrane region" description="Helical" evidence="1">
    <location>
        <begin position="132"/>
        <end position="151"/>
    </location>
</feature>
<feature type="domain" description="Peptidase M56" evidence="2">
    <location>
        <begin position="37"/>
        <end position="324"/>
    </location>
</feature>
<dbReference type="OrthoDB" id="285651at2"/>
<dbReference type="RefSeq" id="WP_146392243.1">
    <property type="nucleotide sequence ID" value="NZ_SJPK01000008.1"/>
</dbReference>
<dbReference type="EMBL" id="SJPK01000008">
    <property type="protein sequence ID" value="TWT64963.1"/>
    <property type="molecule type" value="Genomic_DNA"/>
</dbReference>
<sequence>MNDIGLKLLYCILQVTIVCFIATVLCIVISRFRASSQNRISHTALIVVLCLTAITMSPWPRWSSGPDDPVAVVTARSPYVAVPADFGRADAESASEQNVEMPAASATLFQRLQAQFSGITASIVRLAKRSSLVVILLFALSAFVGAFRFCIGWRAVINIGHAAQTVTDASITSVLEMLRQEVGCPRAVSVRESKDVATPATIGWHRPLILLPIEWRSWSAAEAHAVLAHELAHIARNDFRSLALAELCTVFHFYHPLVHGLVARLRLEQELAADATAADISGGRQQYLKVLATMALRKTNQPLAWPARSFQSSSGTLLRRIEMLKTPRSEETTSRGPLFFAVAMVLASGVFASGLRPEVASAQTGGNKTLETVQKAWAEFETASKSMSGSVLLSKAGDASSRESYLGTSGGAGVMVTQLSREGESASTIALIRNKKYLAAVRCEDWQVTSSYREAPEKKWKLAEVEPVNEKDQSQRHLINSPNLLLIGQNYELSEALFGGNFDVEIRSLGNGDTRIVANVVDESLTSSKIKHCEAVLDSSQHYVRVRSA</sequence>
<accession>A0A5C5XRH4</accession>
<evidence type="ECO:0000313" key="4">
    <source>
        <dbReference type="Proteomes" id="UP000318053"/>
    </source>
</evidence>
<dbReference type="InterPro" id="IPR052173">
    <property type="entry name" value="Beta-lactam_resp_regulator"/>
</dbReference>
<name>A0A5C5XRH4_9BACT</name>
<reference evidence="3 4" key="1">
    <citation type="submission" date="2019-02" db="EMBL/GenBank/DDBJ databases">
        <title>Deep-cultivation of Planctomycetes and their phenomic and genomic characterization uncovers novel biology.</title>
        <authorList>
            <person name="Wiegand S."/>
            <person name="Jogler M."/>
            <person name="Boedeker C."/>
            <person name="Pinto D."/>
            <person name="Vollmers J."/>
            <person name="Rivas-Marin E."/>
            <person name="Kohn T."/>
            <person name="Peeters S.H."/>
            <person name="Heuer A."/>
            <person name="Rast P."/>
            <person name="Oberbeckmann S."/>
            <person name="Bunk B."/>
            <person name="Jeske O."/>
            <person name="Meyerdierks A."/>
            <person name="Storesund J.E."/>
            <person name="Kallscheuer N."/>
            <person name="Luecker S."/>
            <person name="Lage O.M."/>
            <person name="Pohl T."/>
            <person name="Merkel B.J."/>
            <person name="Hornburger P."/>
            <person name="Mueller R.-W."/>
            <person name="Bruemmer F."/>
            <person name="Labrenz M."/>
            <person name="Spormann A.M."/>
            <person name="Op Den Camp H."/>
            <person name="Overmann J."/>
            <person name="Amann R."/>
            <person name="Jetten M.S.M."/>
            <person name="Mascher T."/>
            <person name="Medema M.H."/>
            <person name="Devos D.P."/>
            <person name="Kaster A.-K."/>
            <person name="Ovreas L."/>
            <person name="Rohde M."/>
            <person name="Galperin M.Y."/>
            <person name="Jogler C."/>
        </authorList>
    </citation>
    <scope>NUCLEOTIDE SEQUENCE [LARGE SCALE GENOMIC DNA]</scope>
    <source>
        <strain evidence="3 4">CA85</strain>
    </source>
</reference>
<dbReference type="PANTHER" id="PTHR34978:SF3">
    <property type="entry name" value="SLR0241 PROTEIN"/>
    <property type="match status" value="1"/>
</dbReference>
<dbReference type="Proteomes" id="UP000318053">
    <property type="component" value="Unassembled WGS sequence"/>
</dbReference>
<keyword evidence="1" id="KW-1133">Transmembrane helix</keyword>
<keyword evidence="1" id="KW-0812">Transmembrane</keyword>
<dbReference type="PANTHER" id="PTHR34978">
    <property type="entry name" value="POSSIBLE SENSOR-TRANSDUCER PROTEIN BLAR"/>
    <property type="match status" value="1"/>
</dbReference>
<dbReference type="AlphaFoldDB" id="A0A5C5XRH4"/>
<keyword evidence="1" id="KW-0472">Membrane</keyword>
<gene>
    <name evidence="3" type="primary">blaR1_2</name>
    <name evidence="3" type="ORF">CA85_33080</name>
</gene>
<dbReference type="Pfam" id="PF05569">
    <property type="entry name" value="Peptidase_M56"/>
    <property type="match status" value="1"/>
</dbReference>
<proteinExistence type="predicted"/>
<evidence type="ECO:0000259" key="2">
    <source>
        <dbReference type="Pfam" id="PF05569"/>
    </source>
</evidence>
<evidence type="ECO:0000256" key="1">
    <source>
        <dbReference type="SAM" id="Phobius"/>
    </source>
</evidence>
<evidence type="ECO:0000313" key="3">
    <source>
        <dbReference type="EMBL" id="TWT64963.1"/>
    </source>
</evidence>
<dbReference type="CDD" id="cd07341">
    <property type="entry name" value="M56_BlaR1_MecR1_like"/>
    <property type="match status" value="1"/>
</dbReference>
<protein>
    <submittedName>
        <fullName evidence="3">Regulatory protein BlaR1</fullName>
    </submittedName>
</protein>
<comment type="caution">
    <text evidence="3">The sequence shown here is derived from an EMBL/GenBank/DDBJ whole genome shotgun (WGS) entry which is preliminary data.</text>
</comment>
<feature type="transmembrane region" description="Helical" evidence="1">
    <location>
        <begin position="6"/>
        <end position="28"/>
    </location>
</feature>
<dbReference type="InterPro" id="IPR008756">
    <property type="entry name" value="Peptidase_M56"/>
</dbReference>
<keyword evidence="4" id="KW-1185">Reference proteome</keyword>